<protein>
    <submittedName>
        <fullName evidence="8">Redoxin domain-containing protein</fullName>
    </submittedName>
</protein>
<evidence type="ECO:0000313" key="9">
    <source>
        <dbReference type="Proteomes" id="UP000243217"/>
    </source>
</evidence>
<feature type="active site" description="Cysteine sulfenic acid (-SOH) intermediate" evidence="5">
    <location>
        <position position="69"/>
    </location>
</feature>
<dbReference type="InterPro" id="IPR037944">
    <property type="entry name" value="PRX5-like"/>
</dbReference>
<dbReference type="PANTHER" id="PTHR10430">
    <property type="entry name" value="PEROXIREDOXIN"/>
    <property type="match status" value="1"/>
</dbReference>
<comment type="caution">
    <text evidence="8">The sequence shown here is derived from an EMBL/GenBank/DDBJ whole genome shotgun (WGS) entry which is preliminary data.</text>
</comment>
<dbReference type="AlphaFoldDB" id="A0A1V9Y9Q4"/>
<gene>
    <name evidence="8" type="ORF">THRCLA_23208</name>
</gene>
<dbReference type="PANTHER" id="PTHR10430:SF16">
    <property type="entry name" value="PEROXIREDOXIN-5, MITOCHONDRIAL"/>
    <property type="match status" value="1"/>
</dbReference>
<evidence type="ECO:0000256" key="1">
    <source>
        <dbReference type="ARBA" id="ARBA00010505"/>
    </source>
</evidence>
<proteinExistence type="inferred from homology"/>
<dbReference type="PROSITE" id="PS51352">
    <property type="entry name" value="THIOREDOXIN_2"/>
    <property type="match status" value="1"/>
</dbReference>
<dbReference type="InterPro" id="IPR013740">
    <property type="entry name" value="Redoxin"/>
</dbReference>
<feature type="non-terminal residue" evidence="8">
    <location>
        <position position="130"/>
    </location>
</feature>
<evidence type="ECO:0000259" key="7">
    <source>
        <dbReference type="PROSITE" id="PS51352"/>
    </source>
</evidence>
<dbReference type="GO" id="GO:0045454">
    <property type="term" value="P:cell redox homeostasis"/>
    <property type="evidence" value="ECO:0007669"/>
    <property type="project" value="TreeGrafter"/>
</dbReference>
<keyword evidence="3 6" id="KW-0049">Antioxidant</keyword>
<evidence type="ECO:0000313" key="8">
    <source>
        <dbReference type="EMBL" id="OQR82436.1"/>
    </source>
</evidence>
<dbReference type="GO" id="GO:0005739">
    <property type="term" value="C:mitochondrion"/>
    <property type="evidence" value="ECO:0007669"/>
    <property type="project" value="TreeGrafter"/>
</dbReference>
<dbReference type="InterPro" id="IPR013766">
    <property type="entry name" value="Thioredoxin_domain"/>
</dbReference>
<keyword evidence="9" id="KW-1185">Reference proteome</keyword>
<dbReference type="GO" id="GO:0008379">
    <property type="term" value="F:thioredoxin peroxidase activity"/>
    <property type="evidence" value="ECO:0007669"/>
    <property type="project" value="InterPro"/>
</dbReference>
<organism evidence="8 9">
    <name type="scientific">Thraustotheca clavata</name>
    <dbReference type="NCBI Taxonomy" id="74557"/>
    <lineage>
        <taxon>Eukaryota</taxon>
        <taxon>Sar</taxon>
        <taxon>Stramenopiles</taxon>
        <taxon>Oomycota</taxon>
        <taxon>Saprolegniomycetes</taxon>
        <taxon>Saprolegniales</taxon>
        <taxon>Achlyaceae</taxon>
        <taxon>Thraustotheca</taxon>
    </lineage>
</organism>
<comment type="function">
    <text evidence="6">Thiol-specific peroxidase that catalyzes the reduction of hydrogen peroxide and organic hydroperoxides to water and alcohols, respectively. Plays a role in cell protection against oxidative stress by detoxifying peroxides.</text>
</comment>
<dbReference type="GO" id="GO:0005777">
    <property type="term" value="C:peroxisome"/>
    <property type="evidence" value="ECO:0007669"/>
    <property type="project" value="TreeGrafter"/>
</dbReference>
<evidence type="ECO:0000256" key="4">
    <source>
        <dbReference type="ARBA" id="ARBA00023002"/>
    </source>
</evidence>
<sequence>MVIIFQFALKLKDCIMIAIGDSLPDVVLGEYNAVEGTCAIGPTQIKVKEAAANKTIVIFAVPGAFTPTCSAQHAPGFIEHYDEFKAAGVDEIWCLSVNDAFVLGAWGKQLGTAGKIRMIADGDATFTKAT</sequence>
<dbReference type="Proteomes" id="UP000243217">
    <property type="component" value="Unassembled WGS sequence"/>
</dbReference>
<dbReference type="InterPro" id="IPR036249">
    <property type="entry name" value="Thioredoxin-like_sf"/>
</dbReference>
<dbReference type="GO" id="GO:0042744">
    <property type="term" value="P:hydrogen peroxide catabolic process"/>
    <property type="evidence" value="ECO:0007669"/>
    <property type="project" value="TreeGrafter"/>
</dbReference>
<evidence type="ECO:0000256" key="2">
    <source>
        <dbReference type="ARBA" id="ARBA00022559"/>
    </source>
</evidence>
<dbReference type="STRING" id="74557.A0A1V9Y9Q4"/>
<evidence type="ECO:0000256" key="6">
    <source>
        <dbReference type="RuleBase" id="RU366011"/>
    </source>
</evidence>
<evidence type="ECO:0000256" key="5">
    <source>
        <dbReference type="PIRSR" id="PIRSR637944-1"/>
    </source>
</evidence>
<dbReference type="Gene3D" id="3.40.30.10">
    <property type="entry name" value="Glutaredoxin"/>
    <property type="match status" value="1"/>
</dbReference>
<dbReference type="OrthoDB" id="1882547at2759"/>
<comment type="similarity">
    <text evidence="1 6">Belongs to the peroxiredoxin family. Prx5 subfamily.</text>
</comment>
<dbReference type="EMBL" id="JNBS01004705">
    <property type="protein sequence ID" value="OQR82436.1"/>
    <property type="molecule type" value="Genomic_DNA"/>
</dbReference>
<accession>A0A1V9Y9Q4</accession>
<keyword evidence="6" id="KW-0676">Redox-active center</keyword>
<dbReference type="GO" id="GO:0034599">
    <property type="term" value="P:cellular response to oxidative stress"/>
    <property type="evidence" value="ECO:0007669"/>
    <property type="project" value="InterPro"/>
</dbReference>
<keyword evidence="4 6" id="KW-0560">Oxidoreductase</keyword>
<dbReference type="CDD" id="cd03013">
    <property type="entry name" value="PRX5_like"/>
    <property type="match status" value="1"/>
</dbReference>
<name>A0A1V9Y9Q4_9STRA</name>
<feature type="domain" description="Thioredoxin" evidence="7">
    <location>
        <begin position="17"/>
        <end position="130"/>
    </location>
</feature>
<evidence type="ECO:0000256" key="3">
    <source>
        <dbReference type="ARBA" id="ARBA00022862"/>
    </source>
</evidence>
<dbReference type="SUPFAM" id="SSF52833">
    <property type="entry name" value="Thioredoxin-like"/>
    <property type="match status" value="1"/>
</dbReference>
<keyword evidence="2 6" id="KW-0575">Peroxidase</keyword>
<dbReference type="Pfam" id="PF08534">
    <property type="entry name" value="Redoxin"/>
    <property type="match status" value="1"/>
</dbReference>
<reference evidence="8 9" key="1">
    <citation type="journal article" date="2014" name="Genome Biol. Evol.">
        <title>The secreted proteins of Achlya hypogyna and Thraustotheca clavata identify the ancestral oomycete secretome and reveal gene acquisitions by horizontal gene transfer.</title>
        <authorList>
            <person name="Misner I."/>
            <person name="Blouin N."/>
            <person name="Leonard G."/>
            <person name="Richards T.A."/>
            <person name="Lane C.E."/>
        </authorList>
    </citation>
    <scope>NUCLEOTIDE SEQUENCE [LARGE SCALE GENOMIC DNA]</scope>
    <source>
        <strain evidence="8 9">ATCC 34112</strain>
    </source>
</reference>